<keyword evidence="1" id="KW-0732">Signal</keyword>
<feature type="chain" id="PRO_5046586653" evidence="1">
    <location>
        <begin position="17"/>
        <end position="238"/>
    </location>
</feature>
<comment type="caution">
    <text evidence="2">The sequence shown here is derived from an EMBL/GenBank/DDBJ whole genome shotgun (WGS) entry which is preliminary data.</text>
</comment>
<name>A0ABT5FGY3_9GAMM</name>
<accession>A0ABT5FGY3</accession>
<evidence type="ECO:0000313" key="2">
    <source>
        <dbReference type="EMBL" id="MDC2890315.1"/>
    </source>
</evidence>
<proteinExistence type="predicted"/>
<dbReference type="Proteomes" id="UP001528411">
    <property type="component" value="Unassembled WGS sequence"/>
</dbReference>
<dbReference type="SUPFAM" id="SSF53850">
    <property type="entry name" value="Periplasmic binding protein-like II"/>
    <property type="match status" value="1"/>
</dbReference>
<organism evidence="2 3">
    <name type="scientific">Psychrosphaera algicola</name>
    <dbReference type="NCBI Taxonomy" id="3023714"/>
    <lineage>
        <taxon>Bacteria</taxon>
        <taxon>Pseudomonadati</taxon>
        <taxon>Pseudomonadota</taxon>
        <taxon>Gammaproteobacteria</taxon>
        <taxon>Alteromonadales</taxon>
        <taxon>Pseudoalteromonadaceae</taxon>
        <taxon>Psychrosphaera</taxon>
    </lineage>
</organism>
<reference evidence="2 3" key="1">
    <citation type="submission" date="2023-01" db="EMBL/GenBank/DDBJ databases">
        <title>Psychrosphaera sp. nov., isolated from marine algae.</title>
        <authorList>
            <person name="Bayburt H."/>
            <person name="Choi B.J."/>
            <person name="Kim J.M."/>
            <person name="Choi D.G."/>
            <person name="Jeon C.O."/>
        </authorList>
    </citation>
    <scope>NUCLEOTIDE SEQUENCE [LARGE SCALE GENOMIC DNA]</scope>
    <source>
        <strain evidence="2 3">G1-22</strain>
    </source>
</reference>
<feature type="signal peptide" evidence="1">
    <location>
        <begin position="1"/>
        <end position="16"/>
    </location>
</feature>
<evidence type="ECO:0000313" key="3">
    <source>
        <dbReference type="Proteomes" id="UP001528411"/>
    </source>
</evidence>
<dbReference type="RefSeq" id="WP_272181538.1">
    <property type="nucleotide sequence ID" value="NZ_JAQOMS010000002.1"/>
</dbReference>
<sequence>MKLFAVLLLFIGNSFAEEFHFSSINFLTEQEVGRIVLPQIYSELGIVISITPLPAQRAQLSATSGVSDGEIMRIFSYGIENPTTIRVPTPYYYLETTAFVHKDKDIVIENKDHLEKYFVAKVRGVKHTNRITEGHSQVIDMNSTIEIMRMVDSGRVDVALTNTIDGLMALKELGLKNVIAIKKPLATFDLYHYIHLDHKHLVPIVDAKIIEMTKNGKLTKIVNAAEQKTLLSKYQTNE</sequence>
<dbReference type="Gene3D" id="3.40.190.10">
    <property type="entry name" value="Periplasmic binding protein-like II"/>
    <property type="match status" value="2"/>
</dbReference>
<protein>
    <submittedName>
        <fullName evidence="2">Transporter substrate-binding domain-containing protein</fullName>
    </submittedName>
</protein>
<gene>
    <name evidence="2" type="ORF">PN838_18095</name>
</gene>
<keyword evidence="3" id="KW-1185">Reference proteome</keyword>
<dbReference type="EMBL" id="JAQOMS010000002">
    <property type="protein sequence ID" value="MDC2890315.1"/>
    <property type="molecule type" value="Genomic_DNA"/>
</dbReference>
<evidence type="ECO:0000256" key="1">
    <source>
        <dbReference type="SAM" id="SignalP"/>
    </source>
</evidence>